<dbReference type="EMBL" id="JAJAQI010000006">
    <property type="protein sequence ID" value="MCB4821260.1"/>
    <property type="molecule type" value="Genomic_DNA"/>
</dbReference>
<evidence type="ECO:0000256" key="11">
    <source>
        <dbReference type="ARBA" id="ARBA00022840"/>
    </source>
</evidence>
<evidence type="ECO:0000256" key="15">
    <source>
        <dbReference type="SAM" id="Phobius"/>
    </source>
</evidence>
<dbReference type="Pfam" id="PF00512">
    <property type="entry name" value="HisKA"/>
    <property type="match status" value="1"/>
</dbReference>
<dbReference type="InterPro" id="IPR050980">
    <property type="entry name" value="2C_sensor_his_kinase"/>
</dbReference>
<evidence type="ECO:0000256" key="6">
    <source>
        <dbReference type="ARBA" id="ARBA00022553"/>
    </source>
</evidence>
<reference evidence="18" key="1">
    <citation type="submission" date="2021-10" db="EMBL/GenBank/DDBJ databases">
        <title>Roseicella aerolatum sp. nov., isolated from aerosols of e-waste dismantling site.</title>
        <authorList>
            <person name="Qin T."/>
        </authorList>
    </citation>
    <scope>NUCLEOTIDE SEQUENCE</scope>
    <source>
        <strain evidence="18">GB24</strain>
    </source>
</reference>
<evidence type="ECO:0000256" key="1">
    <source>
        <dbReference type="ARBA" id="ARBA00000085"/>
    </source>
</evidence>
<dbReference type="InterPro" id="IPR004358">
    <property type="entry name" value="Sig_transdc_His_kin-like_C"/>
</dbReference>
<feature type="transmembrane region" description="Helical" evidence="15">
    <location>
        <begin position="164"/>
        <end position="186"/>
    </location>
</feature>
<dbReference type="PANTHER" id="PTHR44936">
    <property type="entry name" value="SENSOR PROTEIN CREC"/>
    <property type="match status" value="1"/>
</dbReference>
<dbReference type="EC" id="2.7.13.3" evidence="3"/>
<dbReference type="InterPro" id="IPR036097">
    <property type="entry name" value="HisK_dim/P_sf"/>
</dbReference>
<keyword evidence="8 15" id="KW-0812">Transmembrane</keyword>
<dbReference type="Pfam" id="PF00672">
    <property type="entry name" value="HAMP"/>
    <property type="match status" value="1"/>
</dbReference>
<keyword evidence="11" id="KW-0067">ATP-binding</keyword>
<dbReference type="SUPFAM" id="SSF47384">
    <property type="entry name" value="Homodimeric domain of signal transducing histidine kinase"/>
    <property type="match status" value="1"/>
</dbReference>
<evidence type="ECO:0000259" key="17">
    <source>
        <dbReference type="PROSITE" id="PS50885"/>
    </source>
</evidence>
<evidence type="ECO:0000256" key="5">
    <source>
        <dbReference type="ARBA" id="ARBA00022519"/>
    </source>
</evidence>
<dbReference type="InterPro" id="IPR003660">
    <property type="entry name" value="HAMP_dom"/>
</dbReference>
<keyword evidence="19" id="KW-1185">Reference proteome</keyword>
<dbReference type="GO" id="GO:0000155">
    <property type="term" value="F:phosphorelay sensor kinase activity"/>
    <property type="evidence" value="ECO:0007669"/>
    <property type="project" value="InterPro"/>
</dbReference>
<dbReference type="Gene3D" id="3.30.565.10">
    <property type="entry name" value="Histidine kinase-like ATPase, C-terminal domain"/>
    <property type="match status" value="1"/>
</dbReference>
<evidence type="ECO:0000256" key="9">
    <source>
        <dbReference type="ARBA" id="ARBA00022741"/>
    </source>
</evidence>
<keyword evidence="10" id="KW-0418">Kinase</keyword>
<comment type="catalytic activity">
    <reaction evidence="1">
        <text>ATP + protein L-histidine = ADP + protein N-phospho-L-histidine.</text>
        <dbReference type="EC" id="2.7.13.3"/>
    </reaction>
</comment>
<dbReference type="InterPro" id="IPR003661">
    <property type="entry name" value="HisK_dim/P_dom"/>
</dbReference>
<organism evidence="18 19">
    <name type="scientific">Roseicella aerolata</name>
    <dbReference type="NCBI Taxonomy" id="2883479"/>
    <lineage>
        <taxon>Bacteria</taxon>
        <taxon>Pseudomonadati</taxon>
        <taxon>Pseudomonadota</taxon>
        <taxon>Alphaproteobacteria</taxon>
        <taxon>Acetobacterales</taxon>
        <taxon>Roseomonadaceae</taxon>
        <taxon>Roseicella</taxon>
    </lineage>
</organism>
<sequence>MRLAARLWPRTLAGRTILVLLVGLSVFHLGSVWLHERAVHGAALEARERQVAERLAAAKRAVAALPPQERDATAHALSSAGLDVHWSPRAAVREGAPDVPDATLGALRERLLRLVPELGALRLGYADEGAHVGGHLIVGAMRLPDGSWLNFAAPVFRPAPAEAAHASLASLSAMALGIVLASILVVRWLTRPLRRLAEAADRFGRGGAPVPVPEEGPSEVHDAARAFNAMQARIHRLVEDRTQALAAVSHDLRTPITRLRLRVGFLEDAEAQARMDADLDEMEAMVAATLAYLRGEEGGEPRKRADLAAMLRTLVDDAADAGRAASYDGPAHAELECRPLALKRAFANLVENALGHGGAARVALREQVGALTVTVSDDGPGIPEAELERVFEPFRRLDDSRSRATGGVGLGLAIARRAIEAEGGGVILRNRPGGGLDAVVTLPRGGG</sequence>
<dbReference type="PROSITE" id="PS50885">
    <property type="entry name" value="HAMP"/>
    <property type="match status" value="1"/>
</dbReference>
<evidence type="ECO:0000256" key="7">
    <source>
        <dbReference type="ARBA" id="ARBA00022679"/>
    </source>
</evidence>
<dbReference type="PANTHER" id="PTHR44936:SF5">
    <property type="entry name" value="SENSOR HISTIDINE KINASE ENVZ"/>
    <property type="match status" value="1"/>
</dbReference>
<evidence type="ECO:0000256" key="10">
    <source>
        <dbReference type="ARBA" id="ARBA00022777"/>
    </source>
</evidence>
<protein>
    <recommendedName>
        <fullName evidence="3">histidine kinase</fullName>
        <ecNumber evidence="3">2.7.13.3</ecNumber>
    </recommendedName>
</protein>
<dbReference type="CDD" id="cd06225">
    <property type="entry name" value="HAMP"/>
    <property type="match status" value="1"/>
</dbReference>
<evidence type="ECO:0000256" key="13">
    <source>
        <dbReference type="ARBA" id="ARBA00023012"/>
    </source>
</evidence>
<dbReference type="CDD" id="cd00082">
    <property type="entry name" value="HisKA"/>
    <property type="match status" value="1"/>
</dbReference>
<keyword evidence="5" id="KW-0997">Cell inner membrane</keyword>
<evidence type="ECO:0000259" key="16">
    <source>
        <dbReference type="PROSITE" id="PS50109"/>
    </source>
</evidence>
<dbReference type="SUPFAM" id="SSF55874">
    <property type="entry name" value="ATPase domain of HSP90 chaperone/DNA topoisomerase II/histidine kinase"/>
    <property type="match status" value="1"/>
</dbReference>
<accession>A0A9X1L9L1</accession>
<dbReference type="PRINTS" id="PR00344">
    <property type="entry name" value="BCTRLSENSOR"/>
</dbReference>
<keyword evidence="4" id="KW-1003">Cell membrane</keyword>
<evidence type="ECO:0000313" key="19">
    <source>
        <dbReference type="Proteomes" id="UP001139311"/>
    </source>
</evidence>
<evidence type="ECO:0000256" key="14">
    <source>
        <dbReference type="ARBA" id="ARBA00023136"/>
    </source>
</evidence>
<dbReference type="InterPro" id="IPR036890">
    <property type="entry name" value="HATPase_C_sf"/>
</dbReference>
<keyword evidence="14 15" id="KW-0472">Membrane</keyword>
<dbReference type="SMART" id="SM00387">
    <property type="entry name" value="HATPase_c"/>
    <property type="match status" value="1"/>
</dbReference>
<feature type="domain" description="Histidine kinase" evidence="16">
    <location>
        <begin position="247"/>
        <end position="446"/>
    </location>
</feature>
<dbReference type="Gene3D" id="1.10.287.130">
    <property type="match status" value="1"/>
</dbReference>
<evidence type="ECO:0000256" key="12">
    <source>
        <dbReference type="ARBA" id="ARBA00022989"/>
    </source>
</evidence>
<dbReference type="Pfam" id="PF02518">
    <property type="entry name" value="HATPase_c"/>
    <property type="match status" value="1"/>
</dbReference>
<evidence type="ECO:0000313" key="18">
    <source>
        <dbReference type="EMBL" id="MCB4821260.1"/>
    </source>
</evidence>
<dbReference type="GO" id="GO:0005524">
    <property type="term" value="F:ATP binding"/>
    <property type="evidence" value="ECO:0007669"/>
    <property type="project" value="UniProtKB-KW"/>
</dbReference>
<dbReference type="PROSITE" id="PS50109">
    <property type="entry name" value="HIS_KIN"/>
    <property type="match status" value="1"/>
</dbReference>
<dbReference type="Proteomes" id="UP001139311">
    <property type="component" value="Unassembled WGS sequence"/>
</dbReference>
<dbReference type="SMART" id="SM00304">
    <property type="entry name" value="HAMP"/>
    <property type="match status" value="1"/>
</dbReference>
<dbReference type="SMART" id="SM00388">
    <property type="entry name" value="HisKA"/>
    <property type="match status" value="1"/>
</dbReference>
<feature type="domain" description="HAMP" evidence="17">
    <location>
        <begin position="187"/>
        <end position="239"/>
    </location>
</feature>
<dbReference type="GO" id="GO:0005886">
    <property type="term" value="C:plasma membrane"/>
    <property type="evidence" value="ECO:0007669"/>
    <property type="project" value="UniProtKB-SubCell"/>
</dbReference>
<dbReference type="InterPro" id="IPR003594">
    <property type="entry name" value="HATPase_dom"/>
</dbReference>
<dbReference type="Gene3D" id="1.10.8.500">
    <property type="entry name" value="HAMP domain in histidine kinase"/>
    <property type="match status" value="1"/>
</dbReference>
<keyword evidence="13" id="KW-0902">Two-component regulatory system</keyword>
<keyword evidence="9" id="KW-0547">Nucleotide-binding</keyword>
<proteinExistence type="predicted"/>
<keyword evidence="6" id="KW-0597">Phosphoprotein</keyword>
<evidence type="ECO:0000256" key="8">
    <source>
        <dbReference type="ARBA" id="ARBA00022692"/>
    </source>
</evidence>
<keyword evidence="12 15" id="KW-1133">Transmembrane helix</keyword>
<evidence type="ECO:0000256" key="3">
    <source>
        <dbReference type="ARBA" id="ARBA00012438"/>
    </source>
</evidence>
<gene>
    <name evidence="18" type="ORF">LHA35_05890</name>
</gene>
<comment type="caution">
    <text evidence="18">The sequence shown here is derived from an EMBL/GenBank/DDBJ whole genome shotgun (WGS) entry which is preliminary data.</text>
</comment>
<evidence type="ECO:0000256" key="2">
    <source>
        <dbReference type="ARBA" id="ARBA00004429"/>
    </source>
</evidence>
<evidence type="ECO:0000256" key="4">
    <source>
        <dbReference type="ARBA" id="ARBA00022475"/>
    </source>
</evidence>
<name>A0A9X1L9L1_9PROT</name>
<feature type="transmembrane region" description="Helical" evidence="15">
    <location>
        <begin position="12"/>
        <end position="34"/>
    </location>
</feature>
<comment type="subcellular location">
    <subcellularLocation>
        <location evidence="2">Cell inner membrane</location>
        <topology evidence="2">Multi-pass membrane protein</topology>
    </subcellularLocation>
</comment>
<dbReference type="AlphaFoldDB" id="A0A9X1L9L1"/>
<dbReference type="InterPro" id="IPR005467">
    <property type="entry name" value="His_kinase_dom"/>
</dbReference>
<keyword evidence="7" id="KW-0808">Transferase</keyword>
<dbReference type="SUPFAM" id="SSF158472">
    <property type="entry name" value="HAMP domain-like"/>
    <property type="match status" value="1"/>
</dbReference>
<dbReference type="RefSeq" id="WP_226605728.1">
    <property type="nucleotide sequence ID" value="NZ_JAJAQI010000006.1"/>
</dbReference>